<comment type="caution">
    <text evidence="8">The sequence shown here is derived from an EMBL/GenBank/DDBJ whole genome shotgun (WGS) entry which is preliminary data.</text>
</comment>
<name>A0A177TFC6_9BASI</name>
<evidence type="ECO:0000256" key="6">
    <source>
        <dbReference type="ARBA" id="ARBA00023136"/>
    </source>
</evidence>
<protein>
    <recommendedName>
        <fullName evidence="7">Dolichol-phosphate mannosyltransferase subunit 3</fullName>
    </recommendedName>
</protein>
<keyword evidence="5 7" id="KW-1133">Transmembrane helix</keyword>
<dbReference type="InterPro" id="IPR013174">
    <property type="entry name" value="DPM3"/>
</dbReference>
<keyword evidence="9" id="KW-1185">Reference proteome</keyword>
<dbReference type="GO" id="GO:0033185">
    <property type="term" value="C:dolichol-phosphate-mannose synthase complex"/>
    <property type="evidence" value="ECO:0007669"/>
    <property type="project" value="TreeGrafter"/>
</dbReference>
<evidence type="ECO:0000256" key="3">
    <source>
        <dbReference type="ARBA" id="ARBA00022692"/>
    </source>
</evidence>
<comment type="subunit">
    <text evidence="7">Component of the dolichol-phosphate mannose (DPM) synthase complex.</text>
</comment>
<accession>A0A177TFC6</accession>
<evidence type="ECO:0000256" key="5">
    <source>
        <dbReference type="ARBA" id="ARBA00022989"/>
    </source>
</evidence>
<reference evidence="8" key="1">
    <citation type="submission" date="2016-04" db="EMBL/GenBank/DDBJ databases">
        <authorList>
            <person name="Nguyen H.D."/>
            <person name="Samba Siva P."/>
            <person name="Cullis J."/>
            <person name="Levesque C.A."/>
            <person name="Hambleton S."/>
        </authorList>
    </citation>
    <scope>NUCLEOTIDE SEQUENCE</scope>
    <source>
        <strain evidence="8">DAOMC 236416</strain>
    </source>
</reference>
<dbReference type="PANTHER" id="PTHR16433">
    <property type="entry name" value="DOLICHOL-PHOSPHATE MANNOSYLTRANSFERASE SUBUNIT 3"/>
    <property type="match status" value="1"/>
</dbReference>
<sequence length="96" mass="10900">MTRAKRFGTAAGGAILLYVLLLLNILPTPLIPTEVREQILPTLPWWTLVSTGSYLLWNMGWGIFNFNDTPQAYQELMVDIKTAKDYLRERGVDVDS</sequence>
<dbReference type="GO" id="GO:0005789">
    <property type="term" value="C:endoplasmic reticulum membrane"/>
    <property type="evidence" value="ECO:0007669"/>
    <property type="project" value="UniProtKB-SubCell"/>
</dbReference>
<dbReference type="OrthoDB" id="2014333at2759"/>
<comment type="pathway">
    <text evidence="7">Protein modification; protein glycosylation.</text>
</comment>
<comment type="similarity">
    <text evidence="2 7">Belongs to the DPM3 family.</text>
</comment>
<reference evidence="8" key="2">
    <citation type="journal article" date="2019" name="IMA Fungus">
        <title>Genome sequencing and comparison of five Tilletia species to identify candidate genes for the detection of regulated species infecting wheat.</title>
        <authorList>
            <person name="Nguyen H.D.T."/>
            <person name="Sultana T."/>
            <person name="Kesanakurti P."/>
            <person name="Hambleton S."/>
        </authorList>
    </citation>
    <scope>NUCLEOTIDE SEQUENCE</scope>
    <source>
        <strain evidence="8">DAOMC 236416</strain>
    </source>
</reference>
<dbReference type="EMBL" id="LWDF02000504">
    <property type="protein sequence ID" value="KAE8245460.1"/>
    <property type="molecule type" value="Genomic_DNA"/>
</dbReference>
<comment type="function">
    <text evidence="7">Stabilizer subunit of the dolichol-phosphate mannose (DPM) synthase complex; tethers catalytic subunit to the ER.</text>
</comment>
<evidence type="ECO:0000256" key="4">
    <source>
        <dbReference type="ARBA" id="ARBA00022824"/>
    </source>
</evidence>
<gene>
    <name evidence="8" type="ORF">A4X13_0g5909</name>
</gene>
<dbReference type="PANTHER" id="PTHR16433:SF0">
    <property type="entry name" value="DOLICHOL-PHOSPHATE MANNOSYLTRANSFERASE SUBUNIT 3"/>
    <property type="match status" value="1"/>
</dbReference>
<keyword evidence="4 7" id="KW-0256">Endoplasmic reticulum</keyword>
<dbReference type="Proteomes" id="UP000077521">
    <property type="component" value="Unassembled WGS sequence"/>
</dbReference>
<evidence type="ECO:0000313" key="8">
    <source>
        <dbReference type="EMBL" id="KAE8245460.1"/>
    </source>
</evidence>
<dbReference type="GO" id="GO:0006506">
    <property type="term" value="P:GPI anchor biosynthetic process"/>
    <property type="evidence" value="ECO:0007669"/>
    <property type="project" value="TreeGrafter"/>
</dbReference>
<keyword evidence="3 7" id="KW-0812">Transmembrane</keyword>
<proteinExistence type="inferred from homology"/>
<dbReference type="Pfam" id="PF08285">
    <property type="entry name" value="DPM3"/>
    <property type="match status" value="1"/>
</dbReference>
<feature type="transmembrane region" description="Helical" evidence="7">
    <location>
        <begin position="7"/>
        <end position="25"/>
    </location>
</feature>
<feature type="transmembrane region" description="Helical" evidence="7">
    <location>
        <begin position="45"/>
        <end position="64"/>
    </location>
</feature>
<evidence type="ECO:0000313" key="9">
    <source>
        <dbReference type="Proteomes" id="UP000077521"/>
    </source>
</evidence>
<evidence type="ECO:0000256" key="7">
    <source>
        <dbReference type="RuleBase" id="RU365085"/>
    </source>
</evidence>
<evidence type="ECO:0000256" key="1">
    <source>
        <dbReference type="ARBA" id="ARBA00004477"/>
    </source>
</evidence>
<organism evidence="8 9">
    <name type="scientific">Tilletia indica</name>
    <dbReference type="NCBI Taxonomy" id="43049"/>
    <lineage>
        <taxon>Eukaryota</taxon>
        <taxon>Fungi</taxon>
        <taxon>Dikarya</taxon>
        <taxon>Basidiomycota</taxon>
        <taxon>Ustilaginomycotina</taxon>
        <taxon>Exobasidiomycetes</taxon>
        <taxon>Tilletiales</taxon>
        <taxon>Tilletiaceae</taxon>
        <taxon>Tilletia</taxon>
    </lineage>
</organism>
<dbReference type="AlphaFoldDB" id="A0A177TFC6"/>
<comment type="subcellular location">
    <subcellularLocation>
        <location evidence="1 7">Endoplasmic reticulum membrane</location>
        <topology evidence="1 7">Multi-pass membrane protein</topology>
    </subcellularLocation>
</comment>
<evidence type="ECO:0000256" key="2">
    <source>
        <dbReference type="ARBA" id="ARBA00010430"/>
    </source>
</evidence>
<keyword evidence="6 7" id="KW-0472">Membrane</keyword>
<dbReference type="UniPathway" id="UPA00378"/>